<dbReference type="GeneID" id="120261248"/>
<evidence type="ECO:0000313" key="1">
    <source>
        <dbReference type="Proteomes" id="UP001515500"/>
    </source>
</evidence>
<gene>
    <name evidence="2" type="primary">LOC120261248</name>
</gene>
<protein>
    <submittedName>
        <fullName evidence="2">Uncharacterized protein LOC120261248</fullName>
    </submittedName>
</protein>
<dbReference type="RefSeq" id="XP_039124988.1">
    <property type="nucleotide sequence ID" value="XM_039269054.1"/>
</dbReference>
<reference evidence="2" key="1">
    <citation type="submission" date="2025-08" db="UniProtKB">
        <authorList>
            <consortium name="RefSeq"/>
        </authorList>
    </citation>
    <scope>IDENTIFICATION</scope>
</reference>
<accession>A0AB40BCE8</accession>
<dbReference type="PANTHER" id="PTHR33699:SF3">
    <property type="entry name" value="OS06G0347300 PROTEIN"/>
    <property type="match status" value="1"/>
</dbReference>
<keyword evidence="1" id="KW-1185">Reference proteome</keyword>
<organism evidence="1 2">
    <name type="scientific">Dioscorea cayennensis subsp. rotundata</name>
    <name type="common">White Guinea yam</name>
    <name type="synonym">Dioscorea rotundata</name>
    <dbReference type="NCBI Taxonomy" id="55577"/>
    <lineage>
        <taxon>Eukaryota</taxon>
        <taxon>Viridiplantae</taxon>
        <taxon>Streptophyta</taxon>
        <taxon>Embryophyta</taxon>
        <taxon>Tracheophyta</taxon>
        <taxon>Spermatophyta</taxon>
        <taxon>Magnoliopsida</taxon>
        <taxon>Liliopsida</taxon>
        <taxon>Dioscoreales</taxon>
        <taxon>Dioscoreaceae</taxon>
        <taxon>Dioscorea</taxon>
    </lineage>
</organism>
<dbReference type="Proteomes" id="UP001515500">
    <property type="component" value="Chromosome 5"/>
</dbReference>
<proteinExistence type="predicted"/>
<dbReference type="AlphaFoldDB" id="A0AB40BCE8"/>
<dbReference type="PANTHER" id="PTHR33699">
    <property type="entry name" value="EXPRESSED PROTEIN"/>
    <property type="match status" value="1"/>
</dbReference>
<sequence length="148" mass="16651">MEEMKRFRVPAFGNWDLCDEIPITQYFESAVHTHYFPLEEERDLFQVPVHFIPAYYNYSHQSTAAAAAAAAAAATTTTTTKKNGKGGVEKQSKVCDVITEVPKRVKHPKAVDEDLYKIPPELLYKKQPKTKKIGRSFWSGCLGISCVP</sequence>
<evidence type="ECO:0000313" key="2">
    <source>
        <dbReference type="RefSeq" id="XP_039124988.1"/>
    </source>
</evidence>
<name>A0AB40BCE8_DIOCR</name>